<evidence type="ECO:0000256" key="1">
    <source>
        <dbReference type="SAM" id="Phobius"/>
    </source>
</evidence>
<feature type="transmembrane region" description="Helical" evidence="1">
    <location>
        <begin position="6"/>
        <end position="28"/>
    </location>
</feature>
<dbReference type="AlphaFoldDB" id="A0A0G0F7R5"/>
<keyword evidence="1" id="KW-0472">Membrane</keyword>
<feature type="transmembrane region" description="Helical" evidence="1">
    <location>
        <begin position="113"/>
        <end position="132"/>
    </location>
</feature>
<feature type="transmembrane region" description="Helical" evidence="1">
    <location>
        <begin position="35"/>
        <end position="56"/>
    </location>
</feature>
<dbReference type="Proteomes" id="UP000034492">
    <property type="component" value="Unassembled WGS sequence"/>
</dbReference>
<accession>A0A0G0F7R5</accession>
<gene>
    <name evidence="2" type="ORF">US19_C0013G0004</name>
</gene>
<organism evidence="2 3">
    <name type="scientific">Candidatus Daviesbacteria bacterium GW2011_GWB1_36_5</name>
    <dbReference type="NCBI Taxonomy" id="1618426"/>
    <lineage>
        <taxon>Bacteria</taxon>
        <taxon>Candidatus Daviesiibacteriota</taxon>
    </lineage>
</organism>
<dbReference type="EMBL" id="LBSA01000013">
    <property type="protein sequence ID" value="KKQ09530.1"/>
    <property type="molecule type" value="Genomic_DNA"/>
</dbReference>
<feature type="transmembrane region" description="Helical" evidence="1">
    <location>
        <begin position="76"/>
        <end position="98"/>
    </location>
</feature>
<name>A0A0G0F7R5_9BACT</name>
<dbReference type="Pfam" id="PF07099">
    <property type="entry name" value="DUF1361"/>
    <property type="match status" value="1"/>
</dbReference>
<feature type="transmembrane region" description="Helical" evidence="1">
    <location>
        <begin position="161"/>
        <end position="180"/>
    </location>
</feature>
<comment type="caution">
    <text evidence="2">The sequence shown here is derived from an EMBL/GenBank/DDBJ whole genome shotgun (WGS) entry which is preliminary data.</text>
</comment>
<evidence type="ECO:0008006" key="4">
    <source>
        <dbReference type="Google" id="ProtNLM"/>
    </source>
</evidence>
<keyword evidence="1" id="KW-0812">Transmembrane</keyword>
<proteinExistence type="predicted"/>
<evidence type="ECO:0000313" key="3">
    <source>
        <dbReference type="Proteomes" id="UP000034492"/>
    </source>
</evidence>
<keyword evidence="1" id="KW-1133">Transmembrane helix</keyword>
<dbReference type="InterPro" id="IPR009793">
    <property type="entry name" value="DUF1361"/>
</dbReference>
<protein>
    <recommendedName>
        <fullName evidence="4">DUF1361 domain-containing protein</fullName>
    </recommendedName>
</protein>
<sequence length="191" mass="22626">MDIINFNWNWMVFNLILASIGVGLGYVFLGTKQPLFKFIIFLLWILFLPNTIYLLTDLQHLPDQFYRIDNEYKITLMFQYVLLLSFGIISFVVGLWPLEKFILSFKTRERRQISFYSIILMNFLIGVGVVLGKELRTHSWYVFTDYTRVLEDLKTFISTPVYIVFALSFGILGNLIYFAFNNKFAKYLKKK</sequence>
<reference evidence="2 3" key="1">
    <citation type="journal article" date="2015" name="Nature">
        <title>rRNA introns, odd ribosomes, and small enigmatic genomes across a large radiation of phyla.</title>
        <authorList>
            <person name="Brown C.T."/>
            <person name="Hug L.A."/>
            <person name="Thomas B.C."/>
            <person name="Sharon I."/>
            <person name="Castelle C.J."/>
            <person name="Singh A."/>
            <person name="Wilkins M.J."/>
            <person name="Williams K.H."/>
            <person name="Banfield J.F."/>
        </authorList>
    </citation>
    <scope>NUCLEOTIDE SEQUENCE [LARGE SCALE GENOMIC DNA]</scope>
</reference>
<evidence type="ECO:0000313" key="2">
    <source>
        <dbReference type="EMBL" id="KKQ09530.1"/>
    </source>
</evidence>